<dbReference type="Pfam" id="PF03235">
    <property type="entry name" value="GmrSD_N"/>
    <property type="match status" value="1"/>
</dbReference>
<name>A0ABU9NU99_9FLAO</name>
<proteinExistence type="predicted"/>
<accession>A0ABU9NU99</accession>
<feature type="domain" description="GmrSD restriction endonucleases N-terminal" evidence="1">
    <location>
        <begin position="14"/>
        <end position="226"/>
    </location>
</feature>
<dbReference type="Proteomes" id="UP001468798">
    <property type="component" value="Unassembled WGS sequence"/>
</dbReference>
<dbReference type="EMBL" id="JBCGDP010000012">
    <property type="protein sequence ID" value="MEM0577382.1"/>
    <property type="molecule type" value="Genomic_DNA"/>
</dbReference>
<gene>
    <name evidence="2" type="ORF">WFZ86_12805</name>
</gene>
<organism evidence="2 3">
    <name type="scientific">Flavobacterium polysaccharolyticum</name>
    <dbReference type="NCBI Taxonomy" id="3133148"/>
    <lineage>
        <taxon>Bacteria</taxon>
        <taxon>Pseudomonadati</taxon>
        <taxon>Bacteroidota</taxon>
        <taxon>Flavobacteriia</taxon>
        <taxon>Flavobacteriales</taxon>
        <taxon>Flavobacteriaceae</taxon>
        <taxon>Flavobacterium</taxon>
    </lineage>
</organism>
<sequence>MDNNYNHDSITFFDLIKSQDKIEIPIIQRDYAQGREDKKEIRDNFLNAIYENIIQENNLKLDFIYGSKVDNIYQPLDGQQRLTTLFLLHWYASIKEDKINEAQEILLKFSYETRITSREFCEALVKNDVIILSEKELEISYQIINSKWFFLSWRNDPTINSMLRTLDAIHNKFYLVENIWEKLTVKNLISFYNINLDNIGLTDDLYIKMNARGKLLTPFENFKASFEKYISDSKWELNLNPTQTLAFKIDTKWTDFFWSNFRKNNKIDIALMRFISSLLMYRLAIEKNNNRIQNIRSIQDNQNNIKINFITLESYKYIYNVFELYSEKYNNLDLSINFPLFSHNPKLNFLKEVVFEENVFSPNVNSASYSQKVLLFAQIEYLINNENFDKDKYLDWLRVIRNIIARGSVEKGGKRPDIIRSPETFDGVINLILELSEGCDDIYKFLSAKEKFSSAFAKEQIEEEKNKAKLIIKYPDFKSAIFEMEDLVFFKGRIDFAFKCISYNYNLDNFDIDSFVKIKDIIIKYFGNDENNNDFSNDIRRGLLTIEVNNNYNFYDYWWSRWYVVDSIKRCLIENFRELEYYIYNTDYSLFLNKLLNKLKFESLDNIIDNFIPPANMPNWKVRLIKEKDLLDKQSKSNYIAIDDQNKVCYLLRSKRPRDIAGCIEIN</sequence>
<dbReference type="RefSeq" id="WP_342692284.1">
    <property type="nucleotide sequence ID" value="NZ_JBCGDP010000012.1"/>
</dbReference>
<evidence type="ECO:0000313" key="3">
    <source>
        <dbReference type="Proteomes" id="UP001468798"/>
    </source>
</evidence>
<protein>
    <submittedName>
        <fullName evidence="2">DUF262 domain-containing protein</fullName>
    </submittedName>
</protein>
<reference evidence="2 3" key="1">
    <citation type="submission" date="2024-03" db="EMBL/GenBank/DDBJ databases">
        <title>Two novel species of the genus Flavobacterium exhibiting potentially degradation of complex polysaccharides.</title>
        <authorList>
            <person name="Lian X."/>
        </authorList>
    </citation>
    <scope>NUCLEOTIDE SEQUENCE [LARGE SCALE GENOMIC DNA]</scope>
    <source>
        <strain evidence="2 3">N6</strain>
    </source>
</reference>
<comment type="caution">
    <text evidence="2">The sequence shown here is derived from an EMBL/GenBank/DDBJ whole genome shotgun (WGS) entry which is preliminary data.</text>
</comment>
<keyword evidence="3" id="KW-1185">Reference proteome</keyword>
<evidence type="ECO:0000259" key="1">
    <source>
        <dbReference type="Pfam" id="PF03235"/>
    </source>
</evidence>
<evidence type="ECO:0000313" key="2">
    <source>
        <dbReference type="EMBL" id="MEM0577382.1"/>
    </source>
</evidence>
<dbReference type="InterPro" id="IPR004919">
    <property type="entry name" value="GmrSD_N"/>
</dbReference>